<dbReference type="FunFam" id="3.10.110.10:FF:000057">
    <property type="entry name" value="eukaryotic translation initiation factor 2-alpha kinase 4"/>
    <property type="match status" value="1"/>
</dbReference>
<dbReference type="PROSITE" id="PS50908">
    <property type="entry name" value="RWD"/>
    <property type="match status" value="1"/>
</dbReference>
<feature type="binding site" evidence="11 12">
    <location>
        <position position="453"/>
    </location>
    <ligand>
        <name>ATP</name>
        <dbReference type="ChEBI" id="CHEBI:30616"/>
    </ligand>
</feature>
<dbReference type="GO" id="GO:1990625">
    <property type="term" value="P:negative regulation of cytoplasmic translational initiation in response to stress"/>
    <property type="evidence" value="ECO:0007669"/>
    <property type="project" value="TreeGrafter"/>
</dbReference>
<dbReference type="Pfam" id="PF13393">
    <property type="entry name" value="tRNA-synt_His"/>
    <property type="match status" value="1"/>
</dbReference>
<dbReference type="Proteomes" id="UP000504631">
    <property type="component" value="Unplaced"/>
</dbReference>
<evidence type="ECO:0000256" key="5">
    <source>
        <dbReference type="ARBA" id="ARBA00022777"/>
    </source>
</evidence>
<feature type="compositionally biased region" description="Low complexity" evidence="14">
    <location>
        <begin position="197"/>
        <end position="210"/>
    </location>
</feature>
<keyword evidence="17" id="KW-1185">Reference proteome</keyword>
<dbReference type="InterPro" id="IPR036621">
    <property type="entry name" value="Anticodon-bd_dom_sf"/>
</dbReference>
<evidence type="ECO:0000256" key="6">
    <source>
        <dbReference type="ARBA" id="ARBA00022840"/>
    </source>
</evidence>
<feature type="active site" description="Proton acceptor" evidence="10">
    <location>
        <position position="674"/>
    </location>
</feature>
<evidence type="ECO:0000256" key="10">
    <source>
        <dbReference type="PIRSR" id="PIRSR000660-1"/>
    </source>
</evidence>
<dbReference type="Pfam" id="PF00069">
    <property type="entry name" value="Pkinase"/>
    <property type="match status" value="2"/>
</dbReference>
<feature type="compositionally biased region" description="Acidic residues" evidence="14">
    <location>
        <begin position="554"/>
        <end position="568"/>
    </location>
</feature>
<dbReference type="Gene3D" id="3.10.110.10">
    <property type="entry name" value="Ubiquitin Conjugating Enzyme"/>
    <property type="match status" value="1"/>
</dbReference>
<dbReference type="PANTHER" id="PTHR11042">
    <property type="entry name" value="EUKARYOTIC TRANSLATION INITIATION FACTOR 2-ALPHA KINASE EIF2-ALPHA KINASE -RELATED"/>
    <property type="match status" value="1"/>
</dbReference>
<dbReference type="Gene3D" id="1.10.510.10">
    <property type="entry name" value="Transferase(Phosphotransferase) domain 1"/>
    <property type="match status" value="1"/>
</dbReference>
<keyword evidence="3" id="KW-0808">Transferase</keyword>
<evidence type="ECO:0000256" key="2">
    <source>
        <dbReference type="ARBA" id="ARBA00022527"/>
    </source>
</evidence>
<accession>A0A6J3L5X9</accession>
<gene>
    <name evidence="18" type="primary">LOC117239300</name>
</gene>
<keyword evidence="2" id="KW-0723">Serine/threonine-protein kinase</keyword>
<dbReference type="Gene3D" id="3.30.200.20">
    <property type="entry name" value="Phosphorylase Kinase, domain 1"/>
    <property type="match status" value="2"/>
</dbReference>
<dbReference type="EC" id="2.7.11.1" evidence="1"/>
<dbReference type="PANTHER" id="PTHR11042:SF136">
    <property type="entry name" value="EIF-2-ALPHA KINASE GCN2"/>
    <property type="match status" value="1"/>
</dbReference>
<keyword evidence="5 18" id="KW-0418">Kinase</keyword>
<reference evidence="18" key="1">
    <citation type="submission" date="2025-08" db="UniProtKB">
        <authorList>
            <consortium name="RefSeq"/>
        </authorList>
    </citation>
    <scope>IDENTIFICATION</scope>
    <source>
        <tissue evidence="18">Muscle</tissue>
    </source>
</reference>
<dbReference type="InterPro" id="IPR016255">
    <property type="entry name" value="Gcn2"/>
</dbReference>
<organism evidence="17 18">
    <name type="scientific">Bombus vosnesenskii</name>
    <dbReference type="NCBI Taxonomy" id="207650"/>
    <lineage>
        <taxon>Eukaryota</taxon>
        <taxon>Metazoa</taxon>
        <taxon>Ecdysozoa</taxon>
        <taxon>Arthropoda</taxon>
        <taxon>Hexapoda</taxon>
        <taxon>Insecta</taxon>
        <taxon>Pterygota</taxon>
        <taxon>Neoptera</taxon>
        <taxon>Endopterygota</taxon>
        <taxon>Hymenoptera</taxon>
        <taxon>Apocrita</taxon>
        <taxon>Aculeata</taxon>
        <taxon>Apoidea</taxon>
        <taxon>Anthophila</taxon>
        <taxon>Apidae</taxon>
        <taxon>Bombus</taxon>
        <taxon>Pyrobombus</taxon>
    </lineage>
</organism>
<dbReference type="SMART" id="SM00591">
    <property type="entry name" value="RWD"/>
    <property type="match status" value="1"/>
</dbReference>
<dbReference type="Pfam" id="PF05773">
    <property type="entry name" value="RWD"/>
    <property type="match status" value="1"/>
</dbReference>
<dbReference type="GeneID" id="117239300"/>
<evidence type="ECO:0000256" key="14">
    <source>
        <dbReference type="SAM" id="MobiDB-lite"/>
    </source>
</evidence>
<dbReference type="GO" id="GO:0004694">
    <property type="term" value="F:eukaryotic translation initiation factor 2alpha kinase activity"/>
    <property type="evidence" value="ECO:0007669"/>
    <property type="project" value="InterPro"/>
</dbReference>
<comment type="catalytic activity">
    <reaction evidence="8">
        <text>L-threonyl-[protein] + ATP = O-phospho-L-threonyl-[protein] + ADP + H(+)</text>
        <dbReference type="Rhea" id="RHEA:46608"/>
        <dbReference type="Rhea" id="RHEA-COMP:11060"/>
        <dbReference type="Rhea" id="RHEA-COMP:11605"/>
        <dbReference type="ChEBI" id="CHEBI:15378"/>
        <dbReference type="ChEBI" id="CHEBI:30013"/>
        <dbReference type="ChEBI" id="CHEBI:30616"/>
        <dbReference type="ChEBI" id="CHEBI:61977"/>
        <dbReference type="ChEBI" id="CHEBI:456216"/>
        <dbReference type="EC" id="2.7.11.1"/>
    </reaction>
</comment>
<keyword evidence="6 11" id="KW-0067">ATP-binding</keyword>
<dbReference type="PROSITE" id="PS00108">
    <property type="entry name" value="PROTEIN_KINASE_ST"/>
    <property type="match status" value="1"/>
</dbReference>
<dbReference type="CDD" id="cd23823">
    <property type="entry name" value="RWD_GCN2"/>
    <property type="match status" value="1"/>
</dbReference>
<dbReference type="SMART" id="SM00220">
    <property type="entry name" value="S_TKc"/>
    <property type="match status" value="1"/>
</dbReference>
<comment type="similarity">
    <text evidence="7">Belongs to the protein kinase superfamily. Ser/Thr protein kinase family. GCN2 subfamily.</text>
</comment>
<dbReference type="InterPro" id="IPR008271">
    <property type="entry name" value="Ser/Thr_kinase_AS"/>
</dbReference>
<comment type="catalytic activity">
    <reaction evidence="9">
        <text>L-seryl-[protein] + ATP = O-phospho-L-seryl-[protein] + ADP + H(+)</text>
        <dbReference type="Rhea" id="RHEA:17989"/>
        <dbReference type="Rhea" id="RHEA-COMP:9863"/>
        <dbReference type="Rhea" id="RHEA-COMP:11604"/>
        <dbReference type="ChEBI" id="CHEBI:15378"/>
        <dbReference type="ChEBI" id="CHEBI:29999"/>
        <dbReference type="ChEBI" id="CHEBI:30616"/>
        <dbReference type="ChEBI" id="CHEBI:83421"/>
        <dbReference type="ChEBI" id="CHEBI:456216"/>
        <dbReference type="EC" id="2.7.11.1"/>
    </reaction>
</comment>
<name>A0A6J3L5X9_9HYME</name>
<dbReference type="GO" id="GO:0000077">
    <property type="term" value="P:DNA damage checkpoint signaling"/>
    <property type="evidence" value="ECO:0007669"/>
    <property type="project" value="InterPro"/>
</dbReference>
<evidence type="ECO:0000256" key="8">
    <source>
        <dbReference type="ARBA" id="ARBA00047899"/>
    </source>
</evidence>
<dbReference type="InterPro" id="IPR011009">
    <property type="entry name" value="Kinase-like_dom_sf"/>
</dbReference>
<evidence type="ECO:0000259" key="15">
    <source>
        <dbReference type="PROSITE" id="PS50011"/>
    </source>
</evidence>
<proteinExistence type="inferred from homology"/>
<dbReference type="InterPro" id="IPR041715">
    <property type="entry name" value="HisRS-like_core"/>
</dbReference>
<keyword evidence="13" id="KW-0175">Coiled coil</keyword>
<feature type="region of interest" description="Disordered" evidence="14">
    <location>
        <begin position="383"/>
        <end position="408"/>
    </location>
</feature>
<dbReference type="SUPFAM" id="SSF54495">
    <property type="entry name" value="UBC-like"/>
    <property type="match status" value="1"/>
</dbReference>
<dbReference type="InterPro" id="IPR017441">
    <property type="entry name" value="Protein_kinase_ATP_BS"/>
</dbReference>
<evidence type="ECO:0000313" key="17">
    <source>
        <dbReference type="Proteomes" id="UP000504631"/>
    </source>
</evidence>
<keyword evidence="4 11" id="KW-0547">Nucleotide-binding</keyword>
<evidence type="ECO:0000256" key="9">
    <source>
        <dbReference type="ARBA" id="ARBA00048679"/>
    </source>
</evidence>
<feature type="domain" description="Protein kinase" evidence="15">
    <location>
        <begin position="424"/>
        <end position="834"/>
    </location>
</feature>
<dbReference type="InterPro" id="IPR016135">
    <property type="entry name" value="UBQ-conjugating_enzyme/RWD"/>
</dbReference>
<feature type="domain" description="RWD" evidence="16">
    <location>
        <begin position="17"/>
        <end position="131"/>
    </location>
</feature>
<dbReference type="Gene3D" id="3.40.50.800">
    <property type="entry name" value="Anticodon-binding domain"/>
    <property type="match status" value="1"/>
</dbReference>
<dbReference type="RefSeq" id="XP_033360682.1">
    <property type="nucleotide sequence ID" value="XM_033504791.1"/>
</dbReference>
<feature type="binding site" evidence="11">
    <location>
        <begin position="430"/>
        <end position="438"/>
    </location>
    <ligand>
        <name>ATP</name>
        <dbReference type="ChEBI" id="CHEBI:30616"/>
    </ligand>
</feature>
<evidence type="ECO:0000259" key="16">
    <source>
        <dbReference type="PROSITE" id="PS50908"/>
    </source>
</evidence>
<evidence type="ECO:0000256" key="12">
    <source>
        <dbReference type="PROSITE-ProRule" id="PRU10141"/>
    </source>
</evidence>
<dbReference type="SUPFAM" id="SSF55681">
    <property type="entry name" value="Class II aaRS and biotin synthetases"/>
    <property type="match status" value="1"/>
</dbReference>
<evidence type="ECO:0000313" key="18">
    <source>
        <dbReference type="RefSeq" id="XP_033360682.1"/>
    </source>
</evidence>
<dbReference type="CTD" id="43709"/>
<evidence type="ECO:0000256" key="4">
    <source>
        <dbReference type="ARBA" id="ARBA00022741"/>
    </source>
</evidence>
<feature type="region of interest" description="Disordered" evidence="14">
    <location>
        <begin position="549"/>
        <end position="568"/>
    </location>
</feature>
<dbReference type="GO" id="GO:0005829">
    <property type="term" value="C:cytosol"/>
    <property type="evidence" value="ECO:0007669"/>
    <property type="project" value="TreeGrafter"/>
</dbReference>
<dbReference type="PIRSF" id="PIRSF000660">
    <property type="entry name" value="Ser/Thr_PK_GCN2"/>
    <property type="match status" value="1"/>
</dbReference>
<dbReference type="GO" id="GO:0005524">
    <property type="term" value="F:ATP binding"/>
    <property type="evidence" value="ECO:0007669"/>
    <property type="project" value="UniProtKB-UniRule"/>
</dbReference>
<dbReference type="InterPro" id="IPR006575">
    <property type="entry name" value="RWD_dom"/>
</dbReference>
<dbReference type="InterPro" id="IPR050339">
    <property type="entry name" value="CC_SR_Kinase"/>
</dbReference>
<evidence type="ECO:0000256" key="11">
    <source>
        <dbReference type="PIRSR" id="PIRSR000660-2"/>
    </source>
</evidence>
<dbReference type="InterPro" id="IPR000719">
    <property type="entry name" value="Prot_kinase_dom"/>
</dbReference>
<feature type="region of interest" description="Disordered" evidence="14">
    <location>
        <begin position="193"/>
        <end position="229"/>
    </location>
</feature>
<evidence type="ECO:0000256" key="1">
    <source>
        <dbReference type="ARBA" id="ARBA00012513"/>
    </source>
</evidence>
<evidence type="ECO:0000256" key="3">
    <source>
        <dbReference type="ARBA" id="ARBA00022679"/>
    </source>
</evidence>
<dbReference type="PROSITE" id="PS50011">
    <property type="entry name" value="PROTEIN_KINASE_DOM"/>
    <property type="match status" value="1"/>
</dbReference>
<feature type="compositionally biased region" description="Basic and acidic residues" evidence="14">
    <location>
        <begin position="390"/>
        <end position="400"/>
    </location>
</feature>
<dbReference type="Gene3D" id="3.30.930.10">
    <property type="entry name" value="Bira Bifunctional Protein, Domain 2"/>
    <property type="match status" value="1"/>
</dbReference>
<protein>
    <recommendedName>
        <fullName evidence="1">non-specific serine/threonine protein kinase</fullName>
        <ecNumber evidence="1">2.7.11.1</ecNumber>
    </recommendedName>
</protein>
<feature type="coiled-coil region" evidence="13">
    <location>
        <begin position="146"/>
        <end position="186"/>
    </location>
</feature>
<dbReference type="InterPro" id="IPR045864">
    <property type="entry name" value="aa-tRNA-synth_II/BPL/LPL"/>
</dbReference>
<dbReference type="PROSITE" id="PS00107">
    <property type="entry name" value="PROTEIN_KINASE_ATP"/>
    <property type="match status" value="1"/>
</dbReference>
<sequence>MCNENMSCESSKDRQKNEIEVLKSIFGDELRDLRHEKNRRKWQPLDIVITLMPQKGMSGPAKVYAQIDLHVMCSDKYPDEVPNIELENSRGLSHQQVAVLYAELVELTKQLQGEVMIFELTQHVQKYLHENNKPSYSSFYEEMVSRRQEKIEYEMLEKQLKEDKERQVLQDEIQKRQEALKAELRNRKESIRLYCDRSNNPSQSIPSSPQERSRIYSRRRCASSSESSDGFLCEHRGTKLLHFDHNRGERQVYRAKCMGHSTKGSVVYAGVDMTTGELFAISEWTLKVNNKIEENNIQHIMKQVGSLEQEVNHLHKLHHPNLVHYLNMKYLQEEDDVLIYVLQEFVLDLQDFLLKCLINDERKRWSAEQLLQHSFIKAPLTHALSPPKIPRRDEQENHEPEEPDTDIRQYVPPLGGQLRITNEFEILEWLGRGAFGDVLKVKNKLDGGIYAIKRIELNPKNKQLHKKITREVKLLSRMNHENVVRYYNSWIESAIITDAVEERASMTFSEKKSPELLNHLITDDIEKLAPPIPIHEVEWNVSYRSRTNTTLPADSDEDNSDASSDTDSDEDCAFLMQNLLRMDSSDSIEFVGDTNYQASASNIKSDENGDMNESKETVREIPFMYIQMEFCEKSTLRTAIDNGVYEDQERVWRLFREIVEGLAHIHQQGMIHRDLKPVNIFLDSNDHVKIGDFGLATTNILSSFVQTMETDKESQGFEKGISFGTEDVGSLTGQVGTALYVAPELTTKAAKAIYNQKVDIYSLGIILFEMCYKPLTTGMERIKVLLNLRSKEIILPSEIQQADMSRQIHILRWLLNHDPSQRPTAQELLSSEYLPPARLEETELQEMIRRTLSNNQSKAYKYLISCCFTQEVSPADDITYDMNLPSRGHINFIAWRKHQEGVKSKVIEIFQRHGGVYLGTPLLIPKSHQFCSFSTSSVKLMTRNGNIVCIPHDLRAAFARYIVWNNVPHIRRYAIERVFREKKVLGFHPRELYECAFDIINPTPDNLLMEGELIYIVWEIINELPPLQERNFTIRLNHTSLLQAVLIYCGVDKEKYQDIYSILRDARDGKFTKFQIQTHLISLCLTDQAMETLFNLFETESSVAKIHSVLKTITRRKGDAAALAREGLKEIEIVMENIETLGVKWPVLVVPLLVHNINQHSGIIYQITYEVKRRKKKGGEEVIAAGGRYDKMLSSFKKILERTGMASKEIKQYGAGISISLEKLVSAVSETSESLECRYGIDVAISCMGNHHREKEMIDLLKELWSLGLKVTILDLVSLEEILEYCRENSISHVILLKTGEKGNIRIQSWERDRYQEKRMSNQEVGEFFQRLDNSIPVLNRSESKTVTNDCFLSNNNPVNVNINFILSERDKLSGSSRRSLKNSMVAQMSTYFQRISHKIPIEIFALFLEMSVIRTIISFLEIDEEDQDFLKSIQIIIDKHPRHKKYIKEICEEMQEVRKEKQRPVLILYSLINNQYMTLL</sequence>
<dbReference type="SUPFAM" id="SSF56112">
    <property type="entry name" value="Protein kinase-like (PK-like)"/>
    <property type="match status" value="3"/>
</dbReference>
<evidence type="ECO:0000256" key="7">
    <source>
        <dbReference type="ARBA" id="ARBA00037982"/>
    </source>
</evidence>
<dbReference type="GO" id="GO:0005634">
    <property type="term" value="C:nucleus"/>
    <property type="evidence" value="ECO:0007669"/>
    <property type="project" value="TreeGrafter"/>
</dbReference>
<dbReference type="CDD" id="cd14046">
    <property type="entry name" value="STKc_EIF2AK4_GCN2_rpt2"/>
    <property type="match status" value="1"/>
</dbReference>
<evidence type="ECO:0000256" key="13">
    <source>
        <dbReference type="SAM" id="Coils"/>
    </source>
</evidence>